<evidence type="ECO:0000256" key="6">
    <source>
        <dbReference type="ARBA" id="ARBA00022990"/>
    </source>
</evidence>
<keyword evidence="4" id="KW-0547">Nucleotide-binding</keyword>
<reference evidence="10 11" key="1">
    <citation type="submission" date="2020-02" db="EMBL/GenBank/DDBJ databases">
        <title>Comparative genomics of sulfur disproportionating microorganisms.</title>
        <authorList>
            <person name="Ward L.M."/>
            <person name="Bertran E."/>
            <person name="Johnston D.T."/>
        </authorList>
    </citation>
    <scope>NUCLEOTIDE SEQUENCE [LARGE SCALE GENOMIC DNA]</scope>
    <source>
        <strain evidence="10 11">DSM 3696</strain>
    </source>
</reference>
<keyword evidence="11" id="KW-1185">Reference proteome</keyword>
<dbReference type="Proteomes" id="UP000469724">
    <property type="component" value="Unassembled WGS sequence"/>
</dbReference>
<dbReference type="InterPro" id="IPR045851">
    <property type="entry name" value="AMP-bd_C_sf"/>
</dbReference>
<organism evidence="10 11">
    <name type="scientific">Desulfolutivibrio sulfodismutans</name>
    <dbReference type="NCBI Taxonomy" id="63561"/>
    <lineage>
        <taxon>Bacteria</taxon>
        <taxon>Pseudomonadati</taxon>
        <taxon>Thermodesulfobacteriota</taxon>
        <taxon>Desulfovibrionia</taxon>
        <taxon>Desulfovibrionales</taxon>
        <taxon>Desulfovibrionaceae</taxon>
        <taxon>Desulfolutivibrio</taxon>
    </lineage>
</organism>
<dbReference type="GO" id="GO:0006085">
    <property type="term" value="P:acetyl-CoA biosynthetic process"/>
    <property type="evidence" value="ECO:0007669"/>
    <property type="project" value="TreeGrafter"/>
</dbReference>
<keyword evidence="3 10" id="KW-0436">Ligase</keyword>
<dbReference type="AlphaFoldDB" id="A0A7K3NSM2"/>
<dbReference type="EC" id="6.2.1.1" evidence="2"/>
<evidence type="ECO:0000256" key="2">
    <source>
        <dbReference type="ARBA" id="ARBA00013275"/>
    </source>
</evidence>
<keyword evidence="6" id="KW-0007">Acetylation</keyword>
<dbReference type="InterPro" id="IPR032387">
    <property type="entry name" value="ACAS_N"/>
</dbReference>
<dbReference type="InterPro" id="IPR025110">
    <property type="entry name" value="AMP-bd_C"/>
</dbReference>
<dbReference type="PANTHER" id="PTHR24095:SF14">
    <property type="entry name" value="ACETYL-COENZYME A SYNTHETASE 1"/>
    <property type="match status" value="1"/>
</dbReference>
<dbReference type="EMBL" id="JAAGRQ010000143">
    <property type="protein sequence ID" value="NDY58795.1"/>
    <property type="molecule type" value="Genomic_DNA"/>
</dbReference>
<dbReference type="GO" id="GO:0005524">
    <property type="term" value="F:ATP binding"/>
    <property type="evidence" value="ECO:0007669"/>
    <property type="project" value="UniProtKB-KW"/>
</dbReference>
<gene>
    <name evidence="10" type="ORF">G3N56_18825</name>
</gene>
<evidence type="ECO:0000313" key="10">
    <source>
        <dbReference type="EMBL" id="NDY58795.1"/>
    </source>
</evidence>
<feature type="domain" description="Acetyl-coenzyme A synthetase N-terminal" evidence="9">
    <location>
        <begin position="36"/>
        <end position="89"/>
    </location>
</feature>
<sequence length="630" mass="68532">MSPNGTLDALLVEKRVFRPLPGQAIEANLPPQELEAARKKAQTAPLDIWEEAASELVWYRPWQAVVSAPDGAAFPRWFPGGQTNIVANALDRHVESAHRNTLALIFEYASGENKKFTYFELHREVCRLARAFVSLGAARGDRILIHMPTLPETVIGMLAAARIGAVHCLAPLGFSAKALRRRIEASRARIILTADIGLQGDRMAPIKPVVDEALAGTGETRVETVVVVRRSDQDIPMTEGRDLYYHDILGGGREASPPEPMESDEELFVLHAGSSLSAPRGIVHGHGGYMVGVYRTATWVLDLKPADVIWCTAEPAWITGHSYAVYGPLLAGATTVVVEGNPLAGHGQRLFEIIDRHGVSVLYTSPTLIRMMRRMGAAPGRDRDASTLRLLATAGEPIPPELWVWFHKTMGKGQCPLLDTWWQTETGMILLSPLPASLLAPGSVGRPLPGVSADVVDDAGNPVPPGKGGHLVLNAPWPGMLLTLDGDPEGYRRQYFERIKGVFFTGDMARRDEDGSFWIQGRADDVVQLGGHRLGSAEIEGALASHPALAEAAVIVVPDAMGATAAKAFLVPILDWDLRYDSEEDLVRDVKAHLRRELGTVAEVRFFAVRSCLPKTPSGKISRKALREEA</sequence>
<dbReference type="Gene3D" id="3.30.300.30">
    <property type="match status" value="1"/>
</dbReference>
<accession>A0A7K3NSM2</accession>
<dbReference type="Gene3D" id="3.40.50.12780">
    <property type="entry name" value="N-terminal domain of ligase-like"/>
    <property type="match status" value="1"/>
</dbReference>
<comment type="caution">
    <text evidence="10">The sequence shown here is derived from an EMBL/GenBank/DDBJ whole genome shotgun (WGS) entry which is preliminary data.</text>
</comment>
<dbReference type="Pfam" id="PF13193">
    <property type="entry name" value="AMP-binding_C"/>
    <property type="match status" value="1"/>
</dbReference>
<protein>
    <recommendedName>
        <fullName evidence="2">acetate--CoA ligase</fullName>
        <ecNumber evidence="2">6.2.1.1</ecNumber>
    </recommendedName>
</protein>
<dbReference type="PANTHER" id="PTHR24095">
    <property type="entry name" value="ACETYL-COENZYME A SYNTHETASE"/>
    <property type="match status" value="1"/>
</dbReference>
<evidence type="ECO:0000256" key="3">
    <source>
        <dbReference type="ARBA" id="ARBA00022598"/>
    </source>
</evidence>
<dbReference type="Pfam" id="PF00501">
    <property type="entry name" value="AMP-binding"/>
    <property type="match status" value="1"/>
</dbReference>
<feature type="domain" description="AMP-binding enzyme C-terminal" evidence="8">
    <location>
        <begin position="538"/>
        <end position="620"/>
    </location>
</feature>
<evidence type="ECO:0000259" key="9">
    <source>
        <dbReference type="Pfam" id="PF16177"/>
    </source>
</evidence>
<evidence type="ECO:0000256" key="4">
    <source>
        <dbReference type="ARBA" id="ARBA00022741"/>
    </source>
</evidence>
<evidence type="ECO:0000256" key="5">
    <source>
        <dbReference type="ARBA" id="ARBA00022840"/>
    </source>
</evidence>
<dbReference type="GO" id="GO:0003987">
    <property type="term" value="F:acetate-CoA ligase activity"/>
    <property type="evidence" value="ECO:0007669"/>
    <property type="project" value="UniProtKB-EC"/>
</dbReference>
<dbReference type="Pfam" id="PF16177">
    <property type="entry name" value="ACAS_N"/>
    <property type="match status" value="1"/>
</dbReference>
<keyword evidence="5" id="KW-0067">ATP-binding</keyword>
<evidence type="ECO:0000259" key="8">
    <source>
        <dbReference type="Pfam" id="PF13193"/>
    </source>
</evidence>
<dbReference type="SUPFAM" id="SSF56801">
    <property type="entry name" value="Acetyl-CoA synthetase-like"/>
    <property type="match status" value="1"/>
</dbReference>
<dbReference type="NCBIfam" id="NF001208">
    <property type="entry name" value="PRK00174.1"/>
    <property type="match status" value="1"/>
</dbReference>
<evidence type="ECO:0000259" key="7">
    <source>
        <dbReference type="Pfam" id="PF00501"/>
    </source>
</evidence>
<name>A0A7K3NSM2_9BACT</name>
<proteinExistence type="inferred from homology"/>
<dbReference type="RefSeq" id="WP_163303859.1">
    <property type="nucleotide sequence ID" value="NZ_JAAGRQ010000143.1"/>
</dbReference>
<dbReference type="InterPro" id="IPR042099">
    <property type="entry name" value="ANL_N_sf"/>
</dbReference>
<dbReference type="InterPro" id="IPR000873">
    <property type="entry name" value="AMP-dep_synth/lig_dom"/>
</dbReference>
<feature type="domain" description="AMP-dependent synthetase/ligase" evidence="7">
    <location>
        <begin position="97"/>
        <end position="476"/>
    </location>
</feature>
<evidence type="ECO:0000256" key="1">
    <source>
        <dbReference type="ARBA" id="ARBA00006432"/>
    </source>
</evidence>
<comment type="similarity">
    <text evidence="1">Belongs to the ATP-dependent AMP-binding enzyme family.</text>
</comment>
<dbReference type="GO" id="GO:0005829">
    <property type="term" value="C:cytosol"/>
    <property type="evidence" value="ECO:0007669"/>
    <property type="project" value="TreeGrafter"/>
</dbReference>
<evidence type="ECO:0000313" key="11">
    <source>
        <dbReference type="Proteomes" id="UP000469724"/>
    </source>
</evidence>